<evidence type="ECO:0000259" key="2">
    <source>
        <dbReference type="PROSITE" id="PS51390"/>
    </source>
</evidence>
<dbReference type="InterPro" id="IPR036645">
    <property type="entry name" value="Elafin-like_sf"/>
</dbReference>
<gene>
    <name evidence="4" type="primary">LOC116288754</name>
</gene>
<evidence type="ECO:0000313" key="4">
    <source>
        <dbReference type="RefSeq" id="XP_031551440.1"/>
    </source>
</evidence>
<feature type="signal peptide" evidence="1">
    <location>
        <begin position="1"/>
        <end position="25"/>
    </location>
</feature>
<dbReference type="OrthoDB" id="10272144at2759"/>
<organism evidence="3 4">
    <name type="scientific">Actinia tenebrosa</name>
    <name type="common">Australian red waratah sea anemone</name>
    <dbReference type="NCBI Taxonomy" id="6105"/>
    <lineage>
        <taxon>Eukaryota</taxon>
        <taxon>Metazoa</taxon>
        <taxon>Cnidaria</taxon>
        <taxon>Anthozoa</taxon>
        <taxon>Hexacorallia</taxon>
        <taxon>Actiniaria</taxon>
        <taxon>Actiniidae</taxon>
        <taxon>Actinia</taxon>
    </lineage>
</organism>
<dbReference type="InterPro" id="IPR008197">
    <property type="entry name" value="WAP_dom"/>
</dbReference>
<dbReference type="KEGG" id="aten:116288754"/>
<reference evidence="4" key="1">
    <citation type="submission" date="2025-08" db="UniProtKB">
        <authorList>
            <consortium name="RefSeq"/>
        </authorList>
    </citation>
    <scope>IDENTIFICATION</scope>
    <source>
        <tissue evidence="4">Tentacle</tissue>
    </source>
</reference>
<dbReference type="RefSeq" id="XP_031551440.1">
    <property type="nucleotide sequence ID" value="XM_031695580.1"/>
</dbReference>
<dbReference type="AlphaFoldDB" id="A0A6P8HFT0"/>
<evidence type="ECO:0000256" key="1">
    <source>
        <dbReference type="SAM" id="SignalP"/>
    </source>
</evidence>
<feature type="chain" id="PRO_5028477967" evidence="1">
    <location>
        <begin position="26"/>
        <end position="328"/>
    </location>
</feature>
<dbReference type="GeneID" id="116288754"/>
<sequence length="328" mass="35832">MADLKYSIVWMVFLLAHLDLEPVQCFPYNLTRCPPSLPSNCPPNRVNSCNNDQDCEATYPGKGLKCCDDCGRSCVSPKVSVVEVTPESLKKKMNILTKLVAKCPTNPPSSASPPGPDQECQNDASCDAKFPGRGLKCCSDGNDFRCIPPVVESVINQPTYCPSILPLHPSECEGKYVRDKCFNDEECKQKHPALKSFVKCCITKCLSRKCVIPVQGKAPPTPTPSDACPIFPPAAECPPEPDHECKHDIHCNQSHPGLGLICCKDGCDFRCMPPKVKGICPIFPTPAECPPQSDDECKYDFQCSGLHPGMPLKCCRDGCDLRCVPPIV</sequence>
<feature type="domain" description="WAP" evidence="2">
    <location>
        <begin position="273"/>
        <end position="327"/>
    </location>
</feature>
<evidence type="ECO:0000313" key="3">
    <source>
        <dbReference type="Proteomes" id="UP000515163"/>
    </source>
</evidence>
<dbReference type="GO" id="GO:0005576">
    <property type="term" value="C:extracellular region"/>
    <property type="evidence" value="ECO:0007669"/>
    <property type="project" value="InterPro"/>
</dbReference>
<feature type="domain" description="WAP" evidence="2">
    <location>
        <begin position="96"/>
        <end position="150"/>
    </location>
</feature>
<dbReference type="GO" id="GO:0030414">
    <property type="term" value="F:peptidase inhibitor activity"/>
    <property type="evidence" value="ECO:0007669"/>
    <property type="project" value="InterPro"/>
</dbReference>
<dbReference type="Gene3D" id="4.10.75.10">
    <property type="entry name" value="Elafin-like"/>
    <property type="match status" value="1"/>
</dbReference>
<protein>
    <submittedName>
        <fullName evidence="4">Uncharacterized protein LOC116288754</fullName>
    </submittedName>
</protein>
<dbReference type="PROSITE" id="PS51390">
    <property type="entry name" value="WAP"/>
    <property type="match status" value="3"/>
</dbReference>
<accession>A0A6P8HFT0</accession>
<dbReference type="Pfam" id="PF00095">
    <property type="entry name" value="WAP"/>
    <property type="match status" value="2"/>
</dbReference>
<name>A0A6P8HFT0_ACTTE</name>
<dbReference type="InParanoid" id="A0A6P8HFT0"/>
<feature type="domain" description="WAP" evidence="2">
    <location>
        <begin position="27"/>
        <end position="78"/>
    </location>
</feature>
<proteinExistence type="predicted"/>
<dbReference type="SMART" id="SM00217">
    <property type="entry name" value="WAP"/>
    <property type="match status" value="3"/>
</dbReference>
<keyword evidence="1" id="KW-0732">Signal</keyword>
<keyword evidence="3" id="KW-1185">Reference proteome</keyword>
<dbReference type="Proteomes" id="UP000515163">
    <property type="component" value="Unplaced"/>
</dbReference>